<dbReference type="FunFam" id="1.10.10.1460:FF:000001">
    <property type="entry name" value="DNA replication regulator Sld2"/>
    <property type="match status" value="1"/>
</dbReference>
<dbReference type="GO" id="GO:0003697">
    <property type="term" value="F:single-stranded DNA binding"/>
    <property type="evidence" value="ECO:0007669"/>
    <property type="project" value="TreeGrafter"/>
</dbReference>
<evidence type="ECO:0000256" key="3">
    <source>
        <dbReference type="ARBA" id="ARBA00018363"/>
    </source>
</evidence>
<dbReference type="GO" id="GO:0000727">
    <property type="term" value="P:double-strand break repair via break-induced replication"/>
    <property type="evidence" value="ECO:0007669"/>
    <property type="project" value="TreeGrafter"/>
</dbReference>
<dbReference type="Pfam" id="PF11719">
    <property type="entry name" value="Drc1-Sld2"/>
    <property type="match status" value="1"/>
</dbReference>
<keyword evidence="6 8" id="KW-0131">Cell cycle</keyword>
<comment type="subcellular location">
    <subcellularLocation>
        <location evidence="1 8">Nucleus</location>
    </subcellularLocation>
</comment>
<evidence type="ECO:0000256" key="2">
    <source>
        <dbReference type="ARBA" id="ARBA00007276"/>
    </source>
</evidence>
<feature type="compositionally biased region" description="Low complexity" evidence="9">
    <location>
        <begin position="230"/>
        <end position="248"/>
    </location>
</feature>
<dbReference type="GO" id="GO:0031261">
    <property type="term" value="C:DNA replication preinitiation complex"/>
    <property type="evidence" value="ECO:0007669"/>
    <property type="project" value="TreeGrafter"/>
</dbReference>
<dbReference type="Proteomes" id="UP000284375">
    <property type="component" value="Unassembled WGS sequence"/>
</dbReference>
<evidence type="ECO:0000256" key="7">
    <source>
        <dbReference type="ARBA" id="ARBA00025253"/>
    </source>
</evidence>
<dbReference type="PANTHER" id="PTHR28124">
    <property type="entry name" value="DNA REPLICATION REGULATOR SLD2"/>
    <property type="match status" value="1"/>
</dbReference>
<dbReference type="InterPro" id="IPR021110">
    <property type="entry name" value="DNA_rep_checkpnt_protein"/>
</dbReference>
<evidence type="ECO:0000256" key="9">
    <source>
        <dbReference type="SAM" id="MobiDB-lite"/>
    </source>
</evidence>
<feature type="region of interest" description="Disordered" evidence="9">
    <location>
        <begin position="58"/>
        <end position="131"/>
    </location>
</feature>
<comment type="similarity">
    <text evidence="2 8">Belongs to the SLD2 family.</text>
</comment>
<keyword evidence="11" id="KW-1185">Reference proteome</keyword>
<comment type="caution">
    <text evidence="10">The sequence shown here is derived from an EMBL/GenBank/DDBJ whole genome shotgun (WGS) entry which is preliminary data.</text>
</comment>
<feature type="compositionally biased region" description="Basic residues" evidence="9">
    <location>
        <begin position="425"/>
        <end position="440"/>
    </location>
</feature>
<feature type="compositionally biased region" description="Low complexity" evidence="9">
    <location>
        <begin position="117"/>
        <end position="129"/>
    </location>
</feature>
<dbReference type="GO" id="GO:0003688">
    <property type="term" value="F:DNA replication origin binding"/>
    <property type="evidence" value="ECO:0007669"/>
    <property type="project" value="TreeGrafter"/>
</dbReference>
<evidence type="ECO:0000256" key="6">
    <source>
        <dbReference type="ARBA" id="ARBA00023306"/>
    </source>
</evidence>
<evidence type="ECO:0000313" key="11">
    <source>
        <dbReference type="Proteomes" id="UP000284375"/>
    </source>
</evidence>
<feature type="region of interest" description="Disordered" evidence="9">
    <location>
        <begin position="328"/>
        <end position="586"/>
    </location>
</feature>
<feature type="compositionally biased region" description="Acidic residues" evidence="9">
    <location>
        <begin position="503"/>
        <end position="512"/>
    </location>
</feature>
<dbReference type="CDD" id="cd22289">
    <property type="entry name" value="RecQL4_SLD2_NTD"/>
    <property type="match status" value="1"/>
</dbReference>
<proteinExistence type="inferred from homology"/>
<name>A0A423VWX1_CYTCH</name>
<feature type="compositionally biased region" description="Acidic residues" evidence="9">
    <location>
        <begin position="401"/>
        <end position="415"/>
    </location>
</feature>
<evidence type="ECO:0000256" key="1">
    <source>
        <dbReference type="ARBA" id="ARBA00004123"/>
    </source>
</evidence>
<evidence type="ECO:0000256" key="8">
    <source>
        <dbReference type="RuleBase" id="RU367067"/>
    </source>
</evidence>
<comment type="function">
    <text evidence="7 8">Has a role in the initiation of DNA replication. Required at S-phase checkpoint.</text>
</comment>
<dbReference type="GO" id="GO:0006270">
    <property type="term" value="P:DNA replication initiation"/>
    <property type="evidence" value="ECO:0007669"/>
    <property type="project" value="UniProtKB-UniRule"/>
</dbReference>
<sequence length="586" mass="64179">MDEADRLRYEAQSKDLRLELKTWESDFAKSHNGSKPGRDDIKANPKIASMYKNYNKLRDILSGKIPPPQPPRPSSSKDKDDDDDDKTRKRKPHNPHSLTPSSKRFRPAETPSRTPHATTTTTAVTTAVTPSLSRQLFSPTVPTSIGPTPQRDGRVLGLFDFLPFKNADIESPSKPNRSVRATNAVTAGRAAVAATTTTTQPHKNGAAVHETPSRGRYTMDTGLGIEVDLSRTPSSRHSSSRPQQQSPRKGGIPATPSRRKHDGSNDNRAARTPSSTHSVSRLQFQTPSFLRRIPMARITEDSEFVSPEPIRLPRKPMVRGLSSILADLRRTEEEQLDDDLDALREMEGEGTTTKPPAGEPSNTEPAPEPAPESKQARDARDVDSILAEDSQKQNMTLLGGFDDEGMYDSQDGEQEGVDRGGRPLKVYKKKGQKRTTRKANMRPVRTQRPSTGQEQAGEGEGDGDNDGIVPETQPSAPRSTRQRGRQEADDPALLSGSESAGSEYDDDEDELAQDYPPKPKKTAGKSSTKGKAPAAKTKGDGKPAGKVKKAARKVNELAHANFKRLKLRNSGAKGGAGFNSRFRRRR</sequence>
<feature type="region of interest" description="Disordered" evidence="9">
    <location>
        <begin position="194"/>
        <end position="285"/>
    </location>
</feature>
<dbReference type="AlphaFoldDB" id="A0A423VWX1"/>
<dbReference type="EMBL" id="LJZO01000023">
    <property type="protein sequence ID" value="ROV95582.1"/>
    <property type="molecule type" value="Genomic_DNA"/>
</dbReference>
<feature type="region of interest" description="Disordered" evidence="9">
    <location>
        <begin position="24"/>
        <end position="46"/>
    </location>
</feature>
<evidence type="ECO:0000256" key="5">
    <source>
        <dbReference type="ARBA" id="ARBA00023242"/>
    </source>
</evidence>
<keyword evidence="5 8" id="KW-0539">Nucleus</keyword>
<organism evidence="10 11">
    <name type="scientific">Cytospora chrysosperma</name>
    <name type="common">Cytospora canker fungus</name>
    <name type="synonym">Sphaeria chrysosperma</name>
    <dbReference type="NCBI Taxonomy" id="252740"/>
    <lineage>
        <taxon>Eukaryota</taxon>
        <taxon>Fungi</taxon>
        <taxon>Dikarya</taxon>
        <taxon>Ascomycota</taxon>
        <taxon>Pezizomycotina</taxon>
        <taxon>Sordariomycetes</taxon>
        <taxon>Sordariomycetidae</taxon>
        <taxon>Diaporthales</taxon>
        <taxon>Cytosporaceae</taxon>
        <taxon>Cytospora</taxon>
    </lineage>
</organism>
<feature type="compositionally biased region" description="Low complexity" evidence="9">
    <location>
        <begin position="524"/>
        <end position="536"/>
    </location>
</feature>
<reference evidence="10 11" key="1">
    <citation type="submission" date="2015-09" db="EMBL/GenBank/DDBJ databases">
        <title>Host preference determinants of Valsa canker pathogens revealed by comparative genomics.</title>
        <authorList>
            <person name="Yin Z."/>
            <person name="Huang L."/>
        </authorList>
    </citation>
    <scope>NUCLEOTIDE SEQUENCE [LARGE SCALE GENOMIC DNA]</scope>
    <source>
        <strain evidence="10 11">YSFL</strain>
    </source>
</reference>
<feature type="compositionally biased region" description="Basic and acidic residues" evidence="9">
    <location>
        <begin position="374"/>
        <end position="383"/>
    </location>
</feature>
<gene>
    <name evidence="10" type="ORF">VSDG_05360</name>
</gene>
<accession>A0A423VWX1</accession>
<dbReference type="GO" id="GO:1902977">
    <property type="term" value="P:mitotic DNA replication preinitiation complex assembly"/>
    <property type="evidence" value="ECO:0007669"/>
    <property type="project" value="TreeGrafter"/>
</dbReference>
<dbReference type="OrthoDB" id="8775810at2759"/>
<protein>
    <recommendedName>
        <fullName evidence="3 8">DNA replication regulator SLD2</fullName>
    </recommendedName>
</protein>
<dbReference type="PANTHER" id="PTHR28124:SF1">
    <property type="entry name" value="DNA REPLICATION REGULATOR SLD2"/>
    <property type="match status" value="1"/>
</dbReference>
<keyword evidence="4 8" id="KW-0235">DNA replication</keyword>
<feature type="compositionally biased region" description="Polar residues" evidence="9">
    <location>
        <begin position="350"/>
        <end position="364"/>
    </location>
</feature>
<evidence type="ECO:0000256" key="4">
    <source>
        <dbReference type="ARBA" id="ARBA00022705"/>
    </source>
</evidence>
<dbReference type="InterPro" id="IPR040203">
    <property type="entry name" value="Sld2"/>
</dbReference>
<evidence type="ECO:0000313" key="10">
    <source>
        <dbReference type="EMBL" id="ROV95582.1"/>
    </source>
</evidence>
<feature type="compositionally biased region" description="Polar residues" evidence="9">
    <location>
        <begin position="272"/>
        <end position="285"/>
    </location>
</feature>
<dbReference type="Gene3D" id="1.10.10.1460">
    <property type="match status" value="1"/>
</dbReference>